<evidence type="ECO:0000256" key="7">
    <source>
        <dbReference type="ARBA" id="ARBA00022737"/>
    </source>
</evidence>
<name>A0A8T0G767_CERPU</name>
<dbReference type="FunFam" id="1.10.510.10:FF:000161">
    <property type="entry name" value="Wall-associated receptor kinase-like 20"/>
    <property type="match status" value="1"/>
</dbReference>
<dbReference type="Pfam" id="PF12947">
    <property type="entry name" value="EGF_3"/>
    <property type="match status" value="1"/>
</dbReference>
<dbReference type="InterPro" id="IPR000719">
    <property type="entry name" value="Prot_kinase_dom"/>
</dbReference>
<evidence type="ECO:0000313" key="21">
    <source>
        <dbReference type="Proteomes" id="UP000822688"/>
    </source>
</evidence>
<evidence type="ECO:0000256" key="5">
    <source>
        <dbReference type="ARBA" id="ARBA00022692"/>
    </source>
</evidence>
<dbReference type="SMART" id="SM00179">
    <property type="entry name" value="EGF_CA"/>
    <property type="match status" value="1"/>
</dbReference>
<dbReference type="InterPro" id="IPR011009">
    <property type="entry name" value="Kinase-like_dom_sf"/>
</dbReference>
<dbReference type="InterPro" id="IPR001881">
    <property type="entry name" value="EGF-like_Ca-bd_dom"/>
</dbReference>
<dbReference type="GO" id="GO:0005524">
    <property type="term" value="F:ATP binding"/>
    <property type="evidence" value="ECO:0007669"/>
    <property type="project" value="UniProtKB-UniRule"/>
</dbReference>
<keyword evidence="21" id="KW-1185">Reference proteome</keyword>
<evidence type="ECO:0000256" key="3">
    <source>
        <dbReference type="ARBA" id="ARBA00022536"/>
    </source>
</evidence>
<dbReference type="InterPro" id="IPR001245">
    <property type="entry name" value="Ser-Thr/Tyr_kinase_cat_dom"/>
</dbReference>
<dbReference type="Pfam" id="PF13947">
    <property type="entry name" value="GUB_WAK_bind"/>
    <property type="match status" value="1"/>
</dbReference>
<feature type="transmembrane region" description="Helical" evidence="17">
    <location>
        <begin position="45"/>
        <end position="65"/>
    </location>
</feature>
<keyword evidence="2" id="KW-0723">Serine/threonine-protein kinase</keyword>
<dbReference type="SMART" id="SM00220">
    <property type="entry name" value="S_TKc"/>
    <property type="match status" value="1"/>
</dbReference>
<dbReference type="InterPro" id="IPR008271">
    <property type="entry name" value="Ser/Thr_kinase_AS"/>
</dbReference>
<evidence type="ECO:0000256" key="2">
    <source>
        <dbReference type="ARBA" id="ARBA00022527"/>
    </source>
</evidence>
<protein>
    <recommendedName>
        <fullName evidence="22">Protein kinase domain-containing protein</fullName>
    </recommendedName>
</protein>
<dbReference type="SMART" id="SM00181">
    <property type="entry name" value="EGF"/>
    <property type="match status" value="2"/>
</dbReference>
<dbReference type="InterPro" id="IPR018097">
    <property type="entry name" value="EGF_Ca-bd_CS"/>
</dbReference>
<evidence type="ECO:0000256" key="9">
    <source>
        <dbReference type="ARBA" id="ARBA00022777"/>
    </source>
</evidence>
<comment type="caution">
    <text evidence="15">Lacks conserved residue(s) required for the propagation of feature annotation.</text>
</comment>
<dbReference type="GO" id="GO:0004674">
    <property type="term" value="F:protein serine/threonine kinase activity"/>
    <property type="evidence" value="ECO:0007669"/>
    <property type="project" value="UniProtKB-KW"/>
</dbReference>
<evidence type="ECO:0000313" key="20">
    <source>
        <dbReference type="EMBL" id="KAG0555123.1"/>
    </source>
</evidence>
<evidence type="ECO:0008006" key="22">
    <source>
        <dbReference type="Google" id="ProtNLM"/>
    </source>
</evidence>
<keyword evidence="7" id="KW-0677">Repeat</keyword>
<dbReference type="PROSITE" id="PS00107">
    <property type="entry name" value="PROTEIN_KINASE_ATP"/>
    <property type="match status" value="1"/>
</dbReference>
<dbReference type="PROSITE" id="PS00108">
    <property type="entry name" value="PROTEIN_KINASE_ST"/>
    <property type="match status" value="1"/>
</dbReference>
<proteinExistence type="predicted"/>
<dbReference type="EMBL" id="CM026433">
    <property type="protein sequence ID" value="KAG0555123.1"/>
    <property type="molecule type" value="Genomic_DNA"/>
</dbReference>
<dbReference type="Pfam" id="PF07714">
    <property type="entry name" value="PK_Tyr_Ser-Thr"/>
    <property type="match status" value="1"/>
</dbReference>
<keyword evidence="14" id="KW-0325">Glycoprotein</keyword>
<dbReference type="InterPro" id="IPR000742">
    <property type="entry name" value="EGF"/>
</dbReference>
<dbReference type="PANTHER" id="PTHR46008">
    <property type="entry name" value="LEAF RUST 10 DISEASE-RESISTANCE LOCUS RECEPTOR-LIKE PROTEIN KINASE-LIKE 1.4"/>
    <property type="match status" value="1"/>
</dbReference>
<feature type="binding site" evidence="16">
    <location>
        <position position="500"/>
    </location>
    <ligand>
        <name>ATP</name>
        <dbReference type="ChEBI" id="CHEBI:30616"/>
    </ligand>
</feature>
<dbReference type="Gene3D" id="2.10.25.10">
    <property type="entry name" value="Laminin"/>
    <property type="match status" value="1"/>
</dbReference>
<dbReference type="InterPro" id="IPR000152">
    <property type="entry name" value="EGF-type_Asp/Asn_hydroxyl_site"/>
</dbReference>
<dbReference type="InterPro" id="IPR024731">
    <property type="entry name" value="NELL2-like_EGF"/>
</dbReference>
<reference evidence="20" key="1">
    <citation type="submission" date="2020-06" db="EMBL/GenBank/DDBJ databases">
        <title>WGS assembly of Ceratodon purpureus strain R40.</title>
        <authorList>
            <person name="Carey S.B."/>
            <person name="Jenkins J."/>
            <person name="Shu S."/>
            <person name="Lovell J.T."/>
            <person name="Sreedasyam A."/>
            <person name="Maumus F."/>
            <person name="Tiley G.P."/>
            <person name="Fernandez-Pozo N."/>
            <person name="Barry K."/>
            <person name="Chen C."/>
            <person name="Wang M."/>
            <person name="Lipzen A."/>
            <person name="Daum C."/>
            <person name="Saski C.A."/>
            <person name="Payton A.C."/>
            <person name="Mcbreen J.C."/>
            <person name="Conrad R.E."/>
            <person name="Kollar L.M."/>
            <person name="Olsson S."/>
            <person name="Huttunen S."/>
            <person name="Landis J.B."/>
            <person name="Wickett N.J."/>
            <person name="Johnson M.G."/>
            <person name="Rensing S.A."/>
            <person name="Grimwood J."/>
            <person name="Schmutz J."/>
            <person name="Mcdaniel S.F."/>
        </authorList>
    </citation>
    <scope>NUCLEOTIDE SEQUENCE</scope>
    <source>
        <strain evidence="20">R40</strain>
    </source>
</reference>
<evidence type="ECO:0000256" key="15">
    <source>
        <dbReference type="PROSITE-ProRule" id="PRU00076"/>
    </source>
</evidence>
<evidence type="ECO:0000256" key="4">
    <source>
        <dbReference type="ARBA" id="ARBA00022679"/>
    </source>
</evidence>
<keyword evidence="12 17" id="KW-0472">Membrane</keyword>
<dbReference type="GO" id="GO:0016020">
    <property type="term" value="C:membrane"/>
    <property type="evidence" value="ECO:0007669"/>
    <property type="project" value="UniProtKB-SubCell"/>
</dbReference>
<feature type="domain" description="Protein kinase" evidence="18">
    <location>
        <begin position="471"/>
        <end position="749"/>
    </location>
</feature>
<dbReference type="Gene3D" id="3.30.200.20">
    <property type="entry name" value="Phosphorylase Kinase, domain 1"/>
    <property type="match status" value="1"/>
</dbReference>
<dbReference type="AlphaFoldDB" id="A0A8T0G767"/>
<evidence type="ECO:0000256" key="13">
    <source>
        <dbReference type="ARBA" id="ARBA00023157"/>
    </source>
</evidence>
<dbReference type="SUPFAM" id="SSF57196">
    <property type="entry name" value="EGF/Laminin"/>
    <property type="match status" value="1"/>
</dbReference>
<dbReference type="GO" id="GO:0030247">
    <property type="term" value="F:polysaccharide binding"/>
    <property type="evidence" value="ECO:0007669"/>
    <property type="project" value="InterPro"/>
</dbReference>
<evidence type="ECO:0000256" key="6">
    <source>
        <dbReference type="ARBA" id="ARBA00022729"/>
    </source>
</evidence>
<dbReference type="SUPFAM" id="SSF56112">
    <property type="entry name" value="Protein kinase-like (PK-like)"/>
    <property type="match status" value="1"/>
</dbReference>
<keyword evidence="4" id="KW-0808">Transferase</keyword>
<dbReference type="PANTHER" id="PTHR46008:SF48">
    <property type="entry name" value="PROTEIN KINASE DOMAIN-CONTAINING PROTEIN"/>
    <property type="match status" value="1"/>
</dbReference>
<dbReference type="Gene3D" id="1.10.510.10">
    <property type="entry name" value="Transferase(Phosphotransferase) domain 1"/>
    <property type="match status" value="1"/>
</dbReference>
<dbReference type="PROSITE" id="PS01187">
    <property type="entry name" value="EGF_CA"/>
    <property type="match status" value="1"/>
</dbReference>
<dbReference type="InterPro" id="IPR017441">
    <property type="entry name" value="Protein_kinase_ATP_BS"/>
</dbReference>
<evidence type="ECO:0000259" key="18">
    <source>
        <dbReference type="PROSITE" id="PS50011"/>
    </source>
</evidence>
<dbReference type="CDD" id="cd14066">
    <property type="entry name" value="STKc_IRAK"/>
    <property type="match status" value="1"/>
</dbReference>
<feature type="domain" description="EGF-like" evidence="19">
    <location>
        <begin position="343"/>
        <end position="389"/>
    </location>
</feature>
<feature type="transmembrane region" description="Helical" evidence="17">
    <location>
        <begin position="395"/>
        <end position="420"/>
    </location>
</feature>
<evidence type="ECO:0000256" key="11">
    <source>
        <dbReference type="ARBA" id="ARBA00022989"/>
    </source>
</evidence>
<evidence type="ECO:0000256" key="12">
    <source>
        <dbReference type="ARBA" id="ARBA00023136"/>
    </source>
</evidence>
<comment type="caution">
    <text evidence="20">The sequence shown here is derived from an EMBL/GenBank/DDBJ whole genome shotgun (WGS) entry which is preliminary data.</text>
</comment>
<gene>
    <name evidence="20" type="ORF">KC19_12G146300</name>
</gene>
<keyword evidence="13" id="KW-1015">Disulfide bond</keyword>
<dbReference type="GO" id="GO:0005509">
    <property type="term" value="F:calcium ion binding"/>
    <property type="evidence" value="ECO:0007669"/>
    <property type="project" value="InterPro"/>
</dbReference>
<keyword evidence="3 15" id="KW-0245">EGF-like domain</keyword>
<evidence type="ECO:0000259" key="19">
    <source>
        <dbReference type="PROSITE" id="PS50026"/>
    </source>
</evidence>
<accession>A0A8T0G767</accession>
<comment type="subcellular location">
    <subcellularLocation>
        <location evidence="1">Membrane</location>
        <topology evidence="1">Single-pass membrane protein</topology>
    </subcellularLocation>
</comment>
<evidence type="ECO:0000256" key="10">
    <source>
        <dbReference type="ARBA" id="ARBA00022840"/>
    </source>
</evidence>
<keyword evidence="9" id="KW-0418">Kinase</keyword>
<evidence type="ECO:0000256" key="1">
    <source>
        <dbReference type="ARBA" id="ARBA00004167"/>
    </source>
</evidence>
<organism evidence="20 21">
    <name type="scientific">Ceratodon purpureus</name>
    <name type="common">Fire moss</name>
    <name type="synonym">Dicranum purpureum</name>
    <dbReference type="NCBI Taxonomy" id="3225"/>
    <lineage>
        <taxon>Eukaryota</taxon>
        <taxon>Viridiplantae</taxon>
        <taxon>Streptophyta</taxon>
        <taxon>Embryophyta</taxon>
        <taxon>Bryophyta</taxon>
        <taxon>Bryophytina</taxon>
        <taxon>Bryopsida</taxon>
        <taxon>Dicranidae</taxon>
        <taxon>Pseudoditrichales</taxon>
        <taxon>Ditrichaceae</taxon>
        <taxon>Ceratodon</taxon>
    </lineage>
</organism>
<dbReference type="CDD" id="cd00054">
    <property type="entry name" value="EGF_CA"/>
    <property type="match status" value="1"/>
</dbReference>
<keyword evidence="5 17" id="KW-0812">Transmembrane</keyword>
<keyword evidence="6" id="KW-0732">Signal</keyword>
<dbReference type="InterPro" id="IPR025287">
    <property type="entry name" value="WAK_GUB"/>
</dbReference>
<evidence type="ECO:0000256" key="16">
    <source>
        <dbReference type="PROSITE-ProRule" id="PRU10141"/>
    </source>
</evidence>
<evidence type="ECO:0000256" key="8">
    <source>
        <dbReference type="ARBA" id="ARBA00022741"/>
    </source>
</evidence>
<dbReference type="FunFam" id="2.10.25.10:FF:000038">
    <property type="entry name" value="Fibrillin 2"/>
    <property type="match status" value="1"/>
</dbReference>
<dbReference type="PROSITE" id="PS50011">
    <property type="entry name" value="PROTEIN_KINASE_DOM"/>
    <property type="match status" value="1"/>
</dbReference>
<keyword evidence="11 17" id="KW-1133">Transmembrane helix</keyword>
<evidence type="ECO:0000256" key="14">
    <source>
        <dbReference type="ARBA" id="ARBA00023180"/>
    </source>
</evidence>
<sequence>MHIAACRTCFLPGEDWAFRSMAGVFARIRNAQLDQQNLKKRFEKLVSAVITLLVLTALLVAHPVGSVEYAPGCSTTCGNVTIQYPFGFTEGCGLPQYRLNCTNDTDLVQRYASNPVLLLSTLSGQYQVLTVTPSSLIISARANLRASVNGSATSANGSGLVQYEMNIVSFEIAETSPFVISEENIMFGYGCNVTASFTLEDGAGADGSVGSCTNGCDLDSSNPPYCDIYPCCGKNMTTNHKKIGINVTHHIVNPFNPPLEMGYASIIYPKTYFTPDRDGFGLGSWGMKLLWYSAGSCNNNIGICSDNSQCFDVSHVLYGGGHSCKCNEGFEGDGYRNGTGCFDVNECGISPVSNACAAQAICTNTPGAYKCSCPSGFIGDGYKYGTSCSRHDNRVAMIAGTSSASLFFFLAGVGVIVWWCRMQKRRKMQRLTRRNIRALGKMKSFFSSLSQGNHTVTLYTLKELEKATKNFSEDLKLGAGGFGTVYKGTLDNGLEVAIKKTNQVDMNGSQQFLNEVSVLSQVNHRNLVRLHGCCLEIEIPMLVYEYVTNGDLSQHLQGERAGLHLNWEKRLQIAMETAEALRYLHSAANPPIYHRDMKTSNILLDDNFSVKVADFGISRLVKPDATHVSTAVQGTPGYLDPEYFHSYHLTDKSDVYSFGIVLLELITSLKPLDFAREAEHINLAAMALPFIRKGNVEAIIDPQLIDEDVSDLEKIMKEIQGVAELASHCLANHRQDRPSMKVVVAELFAIKGIEQRAGFYGSDMEQEMVSMIDDFTPNSTSSSSVSQVTRHSVIF</sequence>
<keyword evidence="10 16" id="KW-0067">ATP-binding</keyword>
<dbReference type="Proteomes" id="UP000822688">
    <property type="component" value="Chromosome 12"/>
</dbReference>
<keyword evidence="8 16" id="KW-0547">Nucleotide-binding</keyword>
<evidence type="ECO:0000256" key="17">
    <source>
        <dbReference type="SAM" id="Phobius"/>
    </source>
</evidence>
<dbReference type="FunFam" id="3.30.200.20:FF:000162">
    <property type="entry name" value="Adenine nucleotide alpha hydrolase-like domain kinase"/>
    <property type="match status" value="1"/>
</dbReference>
<dbReference type="PROSITE" id="PS00010">
    <property type="entry name" value="ASX_HYDROXYL"/>
    <property type="match status" value="1"/>
</dbReference>
<dbReference type="PROSITE" id="PS50026">
    <property type="entry name" value="EGF_3"/>
    <property type="match status" value="1"/>
</dbReference>